<feature type="transmembrane region" description="Helical" evidence="1">
    <location>
        <begin position="31"/>
        <end position="50"/>
    </location>
</feature>
<proteinExistence type="predicted"/>
<accession>A0A7S2PFT9</accession>
<dbReference type="Pfam" id="PF12796">
    <property type="entry name" value="Ank_2"/>
    <property type="match status" value="1"/>
</dbReference>
<dbReference type="AlphaFoldDB" id="A0A7S2PFT9"/>
<reference evidence="3" key="1">
    <citation type="submission" date="2021-01" db="EMBL/GenBank/DDBJ databases">
        <authorList>
            <person name="Corre E."/>
            <person name="Pelletier E."/>
            <person name="Niang G."/>
            <person name="Scheremetjew M."/>
            <person name="Finn R."/>
            <person name="Kale V."/>
            <person name="Holt S."/>
            <person name="Cochrane G."/>
            <person name="Meng A."/>
            <person name="Brown T."/>
            <person name="Cohen L."/>
        </authorList>
    </citation>
    <scope>NUCLEOTIDE SEQUENCE</scope>
    <source>
        <strain evidence="3">B650</strain>
    </source>
</reference>
<feature type="chain" id="PRO_5030767826" evidence="2">
    <location>
        <begin position="22"/>
        <end position="340"/>
    </location>
</feature>
<keyword evidence="2" id="KW-0732">Signal</keyword>
<feature type="signal peptide" evidence="2">
    <location>
        <begin position="1"/>
        <end position="21"/>
    </location>
</feature>
<protein>
    <submittedName>
        <fullName evidence="3">Uncharacterized protein</fullName>
    </submittedName>
</protein>
<name>A0A7S2PFT9_9STRA</name>
<dbReference type="GO" id="GO:0045047">
    <property type="term" value="P:protein targeting to ER"/>
    <property type="evidence" value="ECO:0007669"/>
    <property type="project" value="InterPro"/>
</dbReference>
<dbReference type="InterPro" id="IPR002110">
    <property type="entry name" value="Ankyrin_rpt"/>
</dbReference>
<evidence type="ECO:0000313" key="3">
    <source>
        <dbReference type="EMBL" id="CAD9595623.1"/>
    </source>
</evidence>
<keyword evidence="1" id="KW-0472">Membrane</keyword>
<dbReference type="Pfam" id="PF10032">
    <property type="entry name" value="Pho88"/>
    <property type="match status" value="1"/>
</dbReference>
<dbReference type="EMBL" id="HBGY01023812">
    <property type="protein sequence ID" value="CAD9595623.1"/>
    <property type="molecule type" value="Transcribed_RNA"/>
</dbReference>
<dbReference type="InterPro" id="IPR012098">
    <property type="entry name" value="SND3_fun"/>
</dbReference>
<evidence type="ECO:0000256" key="2">
    <source>
        <dbReference type="SAM" id="SignalP"/>
    </source>
</evidence>
<gene>
    <name evidence="3" type="ORF">LDAN0321_LOCUS14911</name>
</gene>
<dbReference type="GO" id="GO:0005739">
    <property type="term" value="C:mitochondrion"/>
    <property type="evidence" value="ECO:0007669"/>
    <property type="project" value="TreeGrafter"/>
</dbReference>
<dbReference type="PANTHER" id="PTHR28112:SF1">
    <property type="entry name" value="SRP-INDEPENDENT TARGETING PROTEIN 3"/>
    <property type="match status" value="1"/>
</dbReference>
<dbReference type="SMART" id="SM00248">
    <property type="entry name" value="ANK"/>
    <property type="match status" value="2"/>
</dbReference>
<dbReference type="SUPFAM" id="SSF48403">
    <property type="entry name" value="Ankyrin repeat"/>
    <property type="match status" value="1"/>
</dbReference>
<dbReference type="Gene3D" id="1.25.40.20">
    <property type="entry name" value="Ankyrin repeat-containing domain"/>
    <property type="match status" value="1"/>
</dbReference>
<dbReference type="InterPro" id="IPR036770">
    <property type="entry name" value="Ankyrin_rpt-contain_sf"/>
</dbReference>
<dbReference type="GO" id="GO:0005783">
    <property type="term" value="C:endoplasmic reticulum"/>
    <property type="evidence" value="ECO:0007669"/>
    <property type="project" value="InterPro"/>
</dbReference>
<evidence type="ECO:0000256" key="1">
    <source>
        <dbReference type="SAM" id="Phobius"/>
    </source>
</evidence>
<sequence length="340" mass="37145">MAINKMFIMLPLIFASRKLDAEDKDTIFYLRALYFPLHAIILLVMIYIYMTASKFAQTEAGKKVIFVPPAAQPFADPNEKGKKYKQIALGAHVQATAKSLLTSTLFSMCFTSGLHFYRGMVTGMAIQVVMGPFNLFENPLMRLFVLGHDASATRLFEEKHSRDELEPEDSIEDEDGNEIMAAGTIKDSANGGLDEALLDAWDAGDKADVGNLMALLTKTNINDATKENGWAPLMVLSGLACKGTASAMRQMKELGVDVLKKDGEGWNALHWACFHGSMEAAKVLLSPDDFDGIAIGMHEVKDNEGKTPLDLAKAEKNDDVAEIVAKAIASSKSCEAKKDK</sequence>
<keyword evidence="1" id="KW-0812">Transmembrane</keyword>
<keyword evidence="1" id="KW-1133">Transmembrane helix</keyword>
<organism evidence="3">
    <name type="scientific">Leptocylindrus danicus</name>
    <dbReference type="NCBI Taxonomy" id="163516"/>
    <lineage>
        <taxon>Eukaryota</taxon>
        <taxon>Sar</taxon>
        <taxon>Stramenopiles</taxon>
        <taxon>Ochrophyta</taxon>
        <taxon>Bacillariophyta</taxon>
        <taxon>Coscinodiscophyceae</taxon>
        <taxon>Chaetocerotophycidae</taxon>
        <taxon>Leptocylindrales</taxon>
        <taxon>Leptocylindraceae</taxon>
        <taxon>Leptocylindrus</taxon>
    </lineage>
</organism>
<dbReference type="PANTHER" id="PTHR28112">
    <property type="entry name" value="SRP-INDEPENDENT TARGETING PROTEIN 3"/>
    <property type="match status" value="1"/>
</dbReference>